<keyword evidence="3" id="KW-1185">Reference proteome</keyword>
<proteinExistence type="predicted"/>
<dbReference type="Pfam" id="PF07173">
    <property type="entry name" value="GRDP-like"/>
    <property type="match status" value="1"/>
</dbReference>
<evidence type="ECO:0000256" key="1">
    <source>
        <dbReference type="SAM" id="MobiDB-lite"/>
    </source>
</evidence>
<feature type="region of interest" description="Disordered" evidence="1">
    <location>
        <begin position="199"/>
        <end position="221"/>
    </location>
</feature>
<feature type="compositionally biased region" description="Basic and acidic residues" evidence="1">
    <location>
        <begin position="211"/>
        <end position="220"/>
    </location>
</feature>
<protein>
    <submittedName>
        <fullName evidence="2">Uncharacterized protein</fullName>
    </submittedName>
</protein>
<evidence type="ECO:0000313" key="2">
    <source>
        <dbReference type="EMBL" id="RPB12066.1"/>
    </source>
</evidence>
<dbReference type="STRING" id="1392247.A0A3N4KNQ1"/>
<feature type="region of interest" description="Disordered" evidence="1">
    <location>
        <begin position="127"/>
        <end position="181"/>
    </location>
</feature>
<name>A0A3N4KNQ1_9PEZI</name>
<evidence type="ECO:0000313" key="3">
    <source>
        <dbReference type="Proteomes" id="UP000277580"/>
    </source>
</evidence>
<dbReference type="InParanoid" id="A0A3N4KNQ1"/>
<organism evidence="2 3">
    <name type="scientific">Morchella conica CCBAS932</name>
    <dbReference type="NCBI Taxonomy" id="1392247"/>
    <lineage>
        <taxon>Eukaryota</taxon>
        <taxon>Fungi</taxon>
        <taxon>Dikarya</taxon>
        <taxon>Ascomycota</taxon>
        <taxon>Pezizomycotina</taxon>
        <taxon>Pezizomycetes</taxon>
        <taxon>Pezizales</taxon>
        <taxon>Morchellaceae</taxon>
        <taxon>Morchella</taxon>
    </lineage>
</organism>
<feature type="non-terminal residue" evidence="2">
    <location>
        <position position="645"/>
    </location>
</feature>
<sequence>MSSLLTTILKHTTPPMLRTTSPKFPTTTSKSDEPVIPDPAVFTISPLDTTALGTHAPPPSVSQCAVHLELLQAISKLRHRVVKEAAFIEIFGTVDEERETWWGAFVEVAVGRFGTWWWGVEEELRRREGTSCEGSPGRAGSIRRGLAIPKGSNTAWGGNGECKRTTPSPKNTPPTGVGGLALLEGKKSISPSRLAGRDSLQSLRSASGGSKSERVKEKAQSVKSGITEAVESVHLRELPEDLLPPLDVLMVWHAYMLNPRCYNEDALHYGLNLIHSTAFPWAHIHAAINSETFTYTLPDSAARFFERLTNQSPRLMDELLWKDVAPRKSIKCPACGKVGAPVRICDSEKKGGGWMDVDFKTDCAECGNVIDKEGLCSEKLRLEIEELLKAGPEARMRMTNLDRQGRSFAEDPTSPTWESMNFVNDLFRRTFTGVTLTHTDTFSTISDHLHANIPAETPAAHTAALTLVLSAFSATPRKFSLNLNGAVIRQFSFVAKMNDKLWIRSPGLVGRLPLDSLSSMRAKLGATRSCVLIDSDAGFLKRAVVRYEGFFALFKMHPGQMLVPTLDVDLVWHSAMLTPVGYRAWCRAMAGRFIDHDDKIGTGTLDTAFEFTGEAFAKAFGGLYGKCCCWFCEAAVSEGLDPEEE</sequence>
<dbReference type="Proteomes" id="UP000277580">
    <property type="component" value="Unassembled WGS sequence"/>
</dbReference>
<feature type="compositionally biased region" description="Polar residues" evidence="1">
    <location>
        <begin position="199"/>
        <end position="210"/>
    </location>
</feature>
<reference evidence="2 3" key="1">
    <citation type="journal article" date="2018" name="Nat. Ecol. Evol.">
        <title>Pezizomycetes genomes reveal the molecular basis of ectomycorrhizal truffle lifestyle.</title>
        <authorList>
            <person name="Murat C."/>
            <person name="Payen T."/>
            <person name="Noel B."/>
            <person name="Kuo A."/>
            <person name="Morin E."/>
            <person name="Chen J."/>
            <person name="Kohler A."/>
            <person name="Krizsan K."/>
            <person name="Balestrini R."/>
            <person name="Da Silva C."/>
            <person name="Montanini B."/>
            <person name="Hainaut M."/>
            <person name="Levati E."/>
            <person name="Barry K.W."/>
            <person name="Belfiori B."/>
            <person name="Cichocki N."/>
            <person name="Clum A."/>
            <person name="Dockter R.B."/>
            <person name="Fauchery L."/>
            <person name="Guy J."/>
            <person name="Iotti M."/>
            <person name="Le Tacon F."/>
            <person name="Lindquist E.A."/>
            <person name="Lipzen A."/>
            <person name="Malagnac F."/>
            <person name="Mello A."/>
            <person name="Molinier V."/>
            <person name="Miyauchi S."/>
            <person name="Poulain J."/>
            <person name="Riccioni C."/>
            <person name="Rubini A."/>
            <person name="Sitrit Y."/>
            <person name="Splivallo R."/>
            <person name="Traeger S."/>
            <person name="Wang M."/>
            <person name="Zifcakova L."/>
            <person name="Wipf D."/>
            <person name="Zambonelli A."/>
            <person name="Paolocci F."/>
            <person name="Nowrousian M."/>
            <person name="Ottonello S."/>
            <person name="Baldrian P."/>
            <person name="Spatafora J.W."/>
            <person name="Henrissat B."/>
            <person name="Nagy L.G."/>
            <person name="Aury J.M."/>
            <person name="Wincker P."/>
            <person name="Grigoriev I.V."/>
            <person name="Bonfante P."/>
            <person name="Martin F.M."/>
        </authorList>
    </citation>
    <scope>NUCLEOTIDE SEQUENCE [LARGE SCALE GENOMIC DNA]</scope>
    <source>
        <strain evidence="2 3">CCBAS932</strain>
    </source>
</reference>
<gene>
    <name evidence="2" type="ORF">P167DRAFT_507068</name>
</gene>
<dbReference type="PANTHER" id="PTHR34365:SF7">
    <property type="entry name" value="GLYCINE-RICH DOMAIN-CONTAINING PROTEIN 1"/>
    <property type="match status" value="1"/>
</dbReference>
<dbReference type="OrthoDB" id="2684236at2759"/>
<dbReference type="AlphaFoldDB" id="A0A3N4KNQ1"/>
<dbReference type="InterPro" id="IPR009836">
    <property type="entry name" value="GRDP-like"/>
</dbReference>
<dbReference type="PANTHER" id="PTHR34365">
    <property type="entry name" value="ENOLASE (DUF1399)"/>
    <property type="match status" value="1"/>
</dbReference>
<dbReference type="EMBL" id="ML119131">
    <property type="protein sequence ID" value="RPB12066.1"/>
    <property type="molecule type" value="Genomic_DNA"/>
</dbReference>
<accession>A0A3N4KNQ1</accession>